<evidence type="ECO:0000313" key="3">
    <source>
        <dbReference type="Proteomes" id="UP001214441"/>
    </source>
</evidence>
<evidence type="ECO:0000256" key="1">
    <source>
        <dbReference type="SAM" id="MobiDB-lite"/>
    </source>
</evidence>
<sequence>MKSPAPHRWGDARPAAEDTALLRDGLHSTRLLLLKTLLTRAERETVSPRAIRAFRDHWSLLERAEAHDPGAARETLGYPAVGAWLVAALDAFEPEAFEAALSDLGAVAATAASRAGLESDATLPVRHGALTLPGLGGGVTSAPAIHVRVTHEGPRLRAERRPGEAEGADGSCGWRPLSGLPGGVGVLDDRDPYLCAGGDLAGFSPVHLRTSRETRPWLEVWEAALGLLRETDPERAAEVAGLVRALVPVVREEAAGPVSATCWSAPWAVLTTLPGTAEEMAEVLVHEVQHSKLAVLGDLVTLHHGDREAVYSVGWRTDPRPLGAMLQGAYAHLALADLWGRIAARDGVPARSRRTARLRCAEYREQVADALTLLLGSDQLTSEGREFVEGMRRRHGRLGPRSTPITDEPLSKDNVG</sequence>
<dbReference type="RefSeq" id="WP_274040656.1">
    <property type="nucleotide sequence ID" value="NZ_JANCPR020000027.1"/>
</dbReference>
<protein>
    <submittedName>
        <fullName evidence="2">HEXXH motif-containing putative peptide modification protein</fullName>
    </submittedName>
</protein>
<organism evidence="2 3">
    <name type="scientific">Streptomyces iconiensis</name>
    <dbReference type="NCBI Taxonomy" id="1384038"/>
    <lineage>
        <taxon>Bacteria</taxon>
        <taxon>Bacillati</taxon>
        <taxon>Actinomycetota</taxon>
        <taxon>Actinomycetes</taxon>
        <taxon>Kitasatosporales</taxon>
        <taxon>Streptomycetaceae</taxon>
        <taxon>Streptomyces</taxon>
    </lineage>
</organism>
<feature type="compositionally biased region" description="Basic and acidic residues" evidence="1">
    <location>
        <begin position="153"/>
        <end position="164"/>
    </location>
</feature>
<reference evidence="2 3" key="1">
    <citation type="submission" date="2023-05" db="EMBL/GenBank/DDBJ databases">
        <title>Streptantibioticus silvisoli sp. nov., acidotolerant actinomycetes 1 from pine litter.</title>
        <authorList>
            <person name="Swiecimska M."/>
            <person name="Golinska P."/>
            <person name="Sangal V."/>
            <person name="Wachnowicz B."/>
            <person name="Goodfellow M."/>
        </authorList>
    </citation>
    <scope>NUCLEOTIDE SEQUENCE [LARGE SCALE GENOMIC DNA]</scope>
    <source>
        <strain evidence="2 3">DSM 42109</strain>
    </source>
</reference>
<gene>
    <name evidence="2" type="ORF">NMN56_025520</name>
</gene>
<feature type="region of interest" description="Disordered" evidence="1">
    <location>
        <begin position="391"/>
        <end position="416"/>
    </location>
</feature>
<keyword evidence="3" id="KW-1185">Reference proteome</keyword>
<name>A0ABT7A1R7_9ACTN</name>
<accession>A0ABT7A1R7</accession>
<feature type="region of interest" description="Disordered" evidence="1">
    <location>
        <begin position="153"/>
        <end position="172"/>
    </location>
</feature>
<evidence type="ECO:0000313" key="2">
    <source>
        <dbReference type="EMBL" id="MDJ1135262.1"/>
    </source>
</evidence>
<dbReference type="Proteomes" id="UP001214441">
    <property type="component" value="Unassembled WGS sequence"/>
</dbReference>
<dbReference type="NCBIfam" id="TIGR04267">
    <property type="entry name" value="mod_HExxH"/>
    <property type="match status" value="1"/>
</dbReference>
<comment type="caution">
    <text evidence="2">The sequence shown here is derived from an EMBL/GenBank/DDBJ whole genome shotgun (WGS) entry which is preliminary data.</text>
</comment>
<dbReference type="EMBL" id="JANCPR020000027">
    <property type="protein sequence ID" value="MDJ1135262.1"/>
    <property type="molecule type" value="Genomic_DNA"/>
</dbReference>
<dbReference type="InterPro" id="IPR026337">
    <property type="entry name" value="AKG_HExxH"/>
</dbReference>
<proteinExistence type="predicted"/>